<dbReference type="Gene3D" id="2.130.10.10">
    <property type="entry name" value="YVTN repeat-like/Quinoprotein amine dehydrogenase"/>
    <property type="match status" value="1"/>
</dbReference>
<comment type="caution">
    <text evidence="6">The sequence shown here is derived from an EMBL/GenBank/DDBJ whole genome shotgun (WGS) entry which is preliminary data.</text>
</comment>
<dbReference type="EMBL" id="NCKU01000894">
    <property type="protein sequence ID" value="RWS13741.1"/>
    <property type="molecule type" value="Genomic_DNA"/>
</dbReference>
<keyword evidence="7" id="KW-1185">Reference proteome</keyword>
<dbReference type="GO" id="GO:0016567">
    <property type="term" value="P:protein ubiquitination"/>
    <property type="evidence" value="ECO:0007669"/>
    <property type="project" value="TreeGrafter"/>
</dbReference>
<evidence type="ECO:0000256" key="4">
    <source>
        <dbReference type="PROSITE-ProRule" id="PRU00221"/>
    </source>
</evidence>
<dbReference type="PROSITE" id="PS50294">
    <property type="entry name" value="WD_REPEATS_REGION"/>
    <property type="match status" value="1"/>
</dbReference>
<reference evidence="6 7" key="1">
    <citation type="journal article" date="2018" name="Gigascience">
        <title>Genomes of trombidid mites reveal novel predicted allergens and laterally-transferred genes associated with secondary metabolism.</title>
        <authorList>
            <person name="Dong X."/>
            <person name="Chaisiri K."/>
            <person name="Xia D."/>
            <person name="Armstrong S.D."/>
            <person name="Fang Y."/>
            <person name="Donnelly M.J."/>
            <person name="Kadowaki T."/>
            <person name="McGarry J.W."/>
            <person name="Darby A.C."/>
            <person name="Makepeace B.L."/>
        </authorList>
    </citation>
    <scope>NUCLEOTIDE SEQUENCE [LARGE SCALE GENOMIC DNA]</scope>
    <source>
        <strain evidence="6">UoL-WK</strain>
    </source>
</reference>
<dbReference type="InterPro" id="IPR015943">
    <property type="entry name" value="WD40/YVTN_repeat-like_dom_sf"/>
</dbReference>
<dbReference type="AlphaFoldDB" id="A0A3S3SGE7"/>
<name>A0A3S3SGE7_9ACAR</name>
<gene>
    <name evidence="6" type="ORF">B4U79_07067</name>
</gene>
<evidence type="ECO:0000313" key="7">
    <source>
        <dbReference type="Proteomes" id="UP000285301"/>
    </source>
</evidence>
<keyword evidence="2 4" id="KW-0853">WD repeat</keyword>
<dbReference type="Pfam" id="PF00400">
    <property type="entry name" value="WD40"/>
    <property type="match status" value="1"/>
</dbReference>
<proteinExistence type="inferred from homology"/>
<dbReference type="InterPro" id="IPR001680">
    <property type="entry name" value="WD40_rpt"/>
</dbReference>
<accession>A0A3S3SGE7</accession>
<dbReference type="Proteomes" id="UP000285301">
    <property type="component" value="Unassembled WGS sequence"/>
</dbReference>
<protein>
    <submittedName>
        <fullName evidence="6">Protein TSSC1-like protein</fullName>
    </submittedName>
</protein>
<dbReference type="InterPro" id="IPR040323">
    <property type="entry name" value="EIPR1"/>
</dbReference>
<organism evidence="6 7">
    <name type="scientific">Dinothrombium tinctorium</name>
    <dbReference type="NCBI Taxonomy" id="1965070"/>
    <lineage>
        <taxon>Eukaryota</taxon>
        <taxon>Metazoa</taxon>
        <taxon>Ecdysozoa</taxon>
        <taxon>Arthropoda</taxon>
        <taxon>Chelicerata</taxon>
        <taxon>Arachnida</taxon>
        <taxon>Acari</taxon>
        <taxon>Acariformes</taxon>
        <taxon>Trombidiformes</taxon>
        <taxon>Prostigmata</taxon>
        <taxon>Anystina</taxon>
        <taxon>Parasitengona</taxon>
        <taxon>Trombidioidea</taxon>
        <taxon>Trombidiidae</taxon>
        <taxon>Dinothrombium</taxon>
    </lineage>
</organism>
<dbReference type="PANTHER" id="PTHR14205:SF15">
    <property type="entry name" value="EARP AND GARP COMPLEX-INTERACTING PROTEIN 1"/>
    <property type="match status" value="1"/>
</dbReference>
<feature type="domain" description="EIPR1-like beta-propeller" evidence="5">
    <location>
        <begin position="12"/>
        <end position="311"/>
    </location>
</feature>
<evidence type="ECO:0000259" key="5">
    <source>
        <dbReference type="Pfam" id="PF23609"/>
    </source>
</evidence>
<evidence type="ECO:0000256" key="3">
    <source>
        <dbReference type="ARBA" id="ARBA00022737"/>
    </source>
</evidence>
<evidence type="ECO:0000313" key="6">
    <source>
        <dbReference type="EMBL" id="RWS13741.1"/>
    </source>
</evidence>
<feature type="repeat" description="WD" evidence="4">
    <location>
        <begin position="236"/>
        <end position="278"/>
    </location>
</feature>
<evidence type="ECO:0000256" key="1">
    <source>
        <dbReference type="ARBA" id="ARBA00005672"/>
    </source>
</evidence>
<comment type="similarity">
    <text evidence="1">Belongs to the WD repeat EIPR1 family.</text>
</comment>
<dbReference type="Pfam" id="PF23609">
    <property type="entry name" value="Beta-prop_EIPR1"/>
    <property type="match status" value="1"/>
</dbReference>
<dbReference type="SUPFAM" id="SSF50978">
    <property type="entry name" value="WD40 repeat-like"/>
    <property type="match status" value="1"/>
</dbReference>
<dbReference type="PROSITE" id="PS50082">
    <property type="entry name" value="WD_REPEATS_2"/>
    <property type="match status" value="1"/>
</dbReference>
<dbReference type="InterPro" id="IPR036322">
    <property type="entry name" value="WD40_repeat_dom_sf"/>
</dbReference>
<dbReference type="PANTHER" id="PTHR14205">
    <property type="entry name" value="WD-REPEAT PROTEIN"/>
    <property type="match status" value="1"/>
</dbReference>
<dbReference type="STRING" id="1965070.A0A3S3SGE7"/>
<evidence type="ECO:0000256" key="2">
    <source>
        <dbReference type="ARBA" id="ARBA00022574"/>
    </source>
</evidence>
<dbReference type="InterPro" id="IPR059104">
    <property type="entry name" value="Beta-prop_EIPR1-like"/>
</dbReference>
<dbReference type="FunFam" id="2.130.10.10:FF:000732">
    <property type="entry name" value="EARP-interacting protein homolog"/>
    <property type="match status" value="1"/>
</dbReference>
<dbReference type="SMART" id="SM00320">
    <property type="entry name" value="WD40"/>
    <property type="match status" value="3"/>
</dbReference>
<sequence length="398" mass="45186">MAAEGSNEEESPLIYGIEYQSRALCSQCVNLKDSMSVRFLVGTQSLKKENQIHLIEYLEECNSLSKAVFRHGDGEVWHIATHFKNSNLLTTCYSSQSSTHEQRIVNNCSLWKYPIDVSNNIIDEDQTITSPLQKICDFKSSNDVLVGRTCIWHPEEGNQLITEEDKKLLLWDVETHKLMSSFSIDAGKGSKFSKINTFRWSPHSSCSLLGVAIGCNVYGKDIRCKSNSNTSNVWSLNAHSQLVRDLDFNPNAQYYIATCGDDCQYKFWDVRNPSSPALTMYNHSHWVWSIRYNQFHDQLVLSCSSDSRVILSRITSLASQPYGHLLDLDENDEIMSDDQNAASKGMPDGVIATFEEHEDSVYAVEWSTSDPWIFASLSYDGRLVINKVPKKEKINILF</sequence>
<keyword evidence="3" id="KW-0677">Repeat</keyword>
<dbReference type="OrthoDB" id="196957at2759"/>